<proteinExistence type="predicted"/>
<dbReference type="Proteomes" id="UP000474104">
    <property type="component" value="Unassembled WGS sequence"/>
</dbReference>
<evidence type="ECO:0000313" key="6">
    <source>
        <dbReference type="Proteomes" id="UP000474104"/>
    </source>
</evidence>
<dbReference type="PANTHER" id="PTHR13504:SF38">
    <property type="entry name" value="FIDO DOMAIN-CONTAINING PROTEIN"/>
    <property type="match status" value="1"/>
</dbReference>
<dbReference type="EMBL" id="VIRB01000137">
    <property type="protein sequence ID" value="NDO71454.1"/>
    <property type="molecule type" value="Genomic_DNA"/>
</dbReference>
<dbReference type="OrthoDB" id="9813719at2"/>
<dbReference type="GO" id="GO:0005524">
    <property type="term" value="F:ATP binding"/>
    <property type="evidence" value="ECO:0007669"/>
    <property type="project" value="UniProtKB-KW"/>
</dbReference>
<feature type="binding site" evidence="2">
    <location>
        <begin position="174"/>
        <end position="181"/>
    </location>
    <ligand>
        <name>ATP</name>
        <dbReference type="ChEBI" id="CHEBI:30616"/>
    </ligand>
</feature>
<evidence type="ECO:0000256" key="1">
    <source>
        <dbReference type="PIRSR" id="PIRSR640198-1"/>
    </source>
</evidence>
<evidence type="ECO:0000313" key="5">
    <source>
        <dbReference type="EMBL" id="NDO71454.1"/>
    </source>
</evidence>
<protein>
    <submittedName>
        <fullName evidence="5">Fic family protein</fullName>
    </submittedName>
</protein>
<feature type="site" description="Important for autoinhibition of adenylyltransferase activity" evidence="3">
    <location>
        <position position="44"/>
    </location>
</feature>
<evidence type="ECO:0000259" key="4">
    <source>
        <dbReference type="PROSITE" id="PS51459"/>
    </source>
</evidence>
<keyword evidence="2" id="KW-0547">Nucleotide-binding</keyword>
<name>A0A9X5H877_9FIRM</name>
<reference evidence="5 6" key="1">
    <citation type="submission" date="2019-07" db="EMBL/GenBank/DDBJ databases">
        <title>Draft genome sequences of 15 bacterial species constituting the stable defined intestinal microbiota of the GM15 gnotobiotic mouse model.</title>
        <authorList>
            <person name="Elie C."/>
            <person name="Mathieu A."/>
            <person name="Saliou A."/>
            <person name="Darnaud M."/>
            <person name="Leulier F."/>
            <person name="Tamellini A."/>
        </authorList>
    </citation>
    <scope>NUCLEOTIDE SEQUENCE [LARGE SCALE GENOMIC DNA]</scope>
    <source>
        <strain evidence="6">ASF 502</strain>
    </source>
</reference>
<feature type="domain" description="Fido" evidence="4">
    <location>
        <begin position="94"/>
        <end position="228"/>
    </location>
</feature>
<dbReference type="RefSeq" id="WP_004080755.1">
    <property type="nucleotide sequence ID" value="NZ_VIRB01000137.1"/>
</dbReference>
<dbReference type="InterPro" id="IPR036597">
    <property type="entry name" value="Fido-like_dom_sf"/>
</dbReference>
<feature type="active site" evidence="1">
    <location>
        <position position="170"/>
    </location>
</feature>
<dbReference type="InterPro" id="IPR040198">
    <property type="entry name" value="Fido_containing"/>
</dbReference>
<accession>A0A9X5H877</accession>
<dbReference type="Gene3D" id="1.10.3290.10">
    <property type="entry name" value="Fido-like domain"/>
    <property type="match status" value="1"/>
</dbReference>
<dbReference type="AlphaFoldDB" id="A0A9X5H877"/>
<dbReference type="InterPro" id="IPR003812">
    <property type="entry name" value="Fido"/>
</dbReference>
<dbReference type="SUPFAM" id="SSF140931">
    <property type="entry name" value="Fic-like"/>
    <property type="match status" value="1"/>
</dbReference>
<keyword evidence="2" id="KW-0067">ATP-binding</keyword>
<dbReference type="PROSITE" id="PS51459">
    <property type="entry name" value="FIDO"/>
    <property type="match status" value="1"/>
</dbReference>
<dbReference type="Pfam" id="PF02661">
    <property type="entry name" value="Fic"/>
    <property type="match status" value="1"/>
</dbReference>
<evidence type="ECO:0000256" key="2">
    <source>
        <dbReference type="PIRSR" id="PIRSR640198-2"/>
    </source>
</evidence>
<dbReference type="PANTHER" id="PTHR13504">
    <property type="entry name" value="FIDO DOMAIN-CONTAINING PROTEIN DDB_G0283145"/>
    <property type="match status" value="1"/>
</dbReference>
<evidence type="ECO:0000256" key="3">
    <source>
        <dbReference type="PIRSR" id="PIRSR640198-3"/>
    </source>
</evidence>
<comment type="caution">
    <text evidence="5">The sequence shown here is derived from an EMBL/GenBank/DDBJ whole genome shotgun (WGS) entry which is preliminary data.</text>
</comment>
<organism evidence="5 6">
    <name type="scientific">Schaedlerella arabinosiphila</name>
    <dbReference type="NCBI Taxonomy" id="2044587"/>
    <lineage>
        <taxon>Bacteria</taxon>
        <taxon>Bacillati</taxon>
        <taxon>Bacillota</taxon>
        <taxon>Clostridia</taxon>
        <taxon>Lachnospirales</taxon>
        <taxon>Lachnospiraceae</taxon>
        <taxon>Schaedlerella</taxon>
    </lineage>
</organism>
<gene>
    <name evidence="5" type="ORF">FMM80_23500</name>
</gene>
<sequence length="247" mass="28115">MTWERLLQKKEQFRKIRDILPREALESFDRSFDIEYAHNSTAIEGNTLTLIQTKAILEDGLSVGGKTIREIYEVANHAKAFTYVKKRVAEGKPLDESSMKDIHALLMENILTGGVYRNVEVRISGAGFKPPSPNEMYRQIKNFFMDLPYRTDLNPLELAAWTHAEFVKIHPFVDGNGRTSRMLMNYQLMAAGFLPVSIAKESRLEYFDALEAYAMAGDLIPFAEMIAALEEARLDEYLSINQEPAAE</sequence>